<comment type="caution">
    <text evidence="2">The sequence shown here is derived from an EMBL/GenBank/DDBJ whole genome shotgun (WGS) entry which is preliminary data.</text>
</comment>
<protein>
    <recommendedName>
        <fullName evidence="4">BZIP domain-containing protein</fullName>
    </recommendedName>
</protein>
<dbReference type="Proteomes" id="UP001605036">
    <property type="component" value="Unassembled WGS sequence"/>
</dbReference>
<evidence type="ECO:0000313" key="3">
    <source>
        <dbReference type="Proteomes" id="UP001605036"/>
    </source>
</evidence>
<name>A0ABD1ZDZ0_9MARC</name>
<feature type="region of interest" description="Disordered" evidence="1">
    <location>
        <begin position="1"/>
        <end position="100"/>
    </location>
</feature>
<proteinExistence type="predicted"/>
<evidence type="ECO:0000256" key="1">
    <source>
        <dbReference type="SAM" id="MobiDB-lite"/>
    </source>
</evidence>
<organism evidence="2 3">
    <name type="scientific">Riccia fluitans</name>
    <dbReference type="NCBI Taxonomy" id="41844"/>
    <lineage>
        <taxon>Eukaryota</taxon>
        <taxon>Viridiplantae</taxon>
        <taxon>Streptophyta</taxon>
        <taxon>Embryophyta</taxon>
        <taxon>Marchantiophyta</taxon>
        <taxon>Marchantiopsida</taxon>
        <taxon>Marchantiidae</taxon>
        <taxon>Marchantiales</taxon>
        <taxon>Ricciaceae</taxon>
        <taxon>Riccia</taxon>
    </lineage>
</organism>
<gene>
    <name evidence="2" type="ORF">R1flu_017795</name>
</gene>
<evidence type="ECO:0000313" key="2">
    <source>
        <dbReference type="EMBL" id="KAL2649667.1"/>
    </source>
</evidence>
<dbReference type="AlphaFoldDB" id="A0ABD1ZDZ0"/>
<reference evidence="2 3" key="1">
    <citation type="submission" date="2024-09" db="EMBL/GenBank/DDBJ databases">
        <title>Chromosome-scale assembly of Riccia fluitans.</title>
        <authorList>
            <person name="Paukszto L."/>
            <person name="Sawicki J."/>
            <person name="Karawczyk K."/>
            <person name="Piernik-Szablinska J."/>
            <person name="Szczecinska M."/>
            <person name="Mazdziarz M."/>
        </authorList>
    </citation>
    <scope>NUCLEOTIDE SEQUENCE [LARGE SCALE GENOMIC DNA]</scope>
    <source>
        <strain evidence="2">Rf_01</strain>
        <tissue evidence="2">Aerial parts of the thallus</tissue>
    </source>
</reference>
<dbReference type="EMBL" id="JBHFFA010000001">
    <property type="protein sequence ID" value="KAL2649667.1"/>
    <property type="molecule type" value="Genomic_DNA"/>
</dbReference>
<evidence type="ECO:0008006" key="4">
    <source>
        <dbReference type="Google" id="ProtNLM"/>
    </source>
</evidence>
<keyword evidence="3" id="KW-1185">Reference proteome</keyword>
<feature type="compositionally biased region" description="Basic and acidic residues" evidence="1">
    <location>
        <begin position="10"/>
        <end position="26"/>
    </location>
</feature>
<feature type="compositionally biased region" description="Basic and acidic residues" evidence="1">
    <location>
        <begin position="83"/>
        <end position="100"/>
    </location>
</feature>
<accession>A0ABD1ZDZ0</accession>
<feature type="compositionally biased region" description="Basic residues" evidence="1">
    <location>
        <begin position="67"/>
        <end position="79"/>
    </location>
</feature>
<sequence>MGVEESQSEPPEHVSHSDKGSLERGQARPANEGTSMRAPRGETTGDASDKQCTRWAGLETEATNARNTRRKRKRRRKANRVSQQEKVKKNKEQKLKSKAA</sequence>